<evidence type="ECO:0000313" key="3">
    <source>
        <dbReference type="Proteomes" id="UP000245523"/>
    </source>
</evidence>
<dbReference type="NCBIfam" id="TIGR02532">
    <property type="entry name" value="IV_pilin_GFxxxE"/>
    <property type="match status" value="1"/>
</dbReference>
<comment type="caution">
    <text evidence="2">The sequence shown here is derived from an EMBL/GenBank/DDBJ whole genome shotgun (WGS) entry which is preliminary data.</text>
</comment>
<dbReference type="Gene3D" id="3.30.700.10">
    <property type="entry name" value="Glycoprotein, Type 4 Pilin"/>
    <property type="match status" value="1"/>
</dbReference>
<dbReference type="RefSeq" id="WP_158275899.1">
    <property type="nucleotide sequence ID" value="NZ_JAXEIU010000058.1"/>
</dbReference>
<accession>A0ABX5LJC8</accession>
<gene>
    <name evidence="2" type="ORF">B0H50_11915</name>
</gene>
<evidence type="ECO:0000256" key="1">
    <source>
        <dbReference type="SAM" id="Phobius"/>
    </source>
</evidence>
<keyword evidence="3" id="KW-1185">Reference proteome</keyword>
<name>A0ABX5LJC8_9BACT</name>
<dbReference type="PROSITE" id="PS00409">
    <property type="entry name" value="PROKAR_NTER_METHYL"/>
    <property type="match status" value="1"/>
</dbReference>
<dbReference type="InterPro" id="IPR045584">
    <property type="entry name" value="Pilin-like"/>
</dbReference>
<evidence type="ECO:0000313" key="2">
    <source>
        <dbReference type="EMBL" id="PWK95151.1"/>
    </source>
</evidence>
<proteinExistence type="predicted"/>
<protein>
    <submittedName>
        <fullName evidence="2">Prepilin-type N-terminal cleavage/methylation domain-containing protein</fullName>
    </submittedName>
</protein>
<dbReference type="InterPro" id="IPR012902">
    <property type="entry name" value="N_methyl_site"/>
</dbReference>
<reference evidence="2 3" key="1">
    <citation type="submission" date="2018-05" db="EMBL/GenBank/DDBJ databases">
        <title>Animal gut microbial communities from fecal samples from Wisconsin, USA.</title>
        <authorList>
            <person name="Neumann A."/>
        </authorList>
    </citation>
    <scope>NUCLEOTIDE SEQUENCE [LARGE SCALE GENOMIC DNA]</scope>
    <source>
        <strain evidence="2 3">UWS4</strain>
    </source>
</reference>
<keyword evidence="1" id="KW-0812">Transmembrane</keyword>
<feature type="transmembrane region" description="Helical" evidence="1">
    <location>
        <begin position="12"/>
        <end position="34"/>
    </location>
</feature>
<organism evidence="2 3">
    <name type="scientific">Hallerella porci</name>
    <dbReference type="NCBI Taxonomy" id="1945871"/>
    <lineage>
        <taxon>Bacteria</taxon>
        <taxon>Pseudomonadati</taxon>
        <taxon>Fibrobacterota</taxon>
        <taxon>Fibrobacteria</taxon>
        <taxon>Fibrobacterales</taxon>
        <taxon>Fibrobacteraceae</taxon>
        <taxon>Hallerella</taxon>
    </lineage>
</organism>
<keyword evidence="1" id="KW-0472">Membrane</keyword>
<dbReference type="SUPFAM" id="SSF54523">
    <property type="entry name" value="Pili subunits"/>
    <property type="match status" value="1"/>
</dbReference>
<dbReference type="Proteomes" id="UP000245523">
    <property type="component" value="Unassembled WGS sequence"/>
</dbReference>
<keyword evidence="1" id="KW-1133">Transmembrane helix</keyword>
<dbReference type="Pfam" id="PF07963">
    <property type="entry name" value="N_methyl"/>
    <property type="match status" value="1"/>
</dbReference>
<sequence length="182" mass="18770">MQKSRFFKSGFTLVEVLTVVIIIGILSAAGYASLQQAVANSRAKDAAFNIAAFMETASNKANQLSDTVCVKMSSASLLVMVKGSCKNGTEEIGQLEMVVGMNLVSTAVDGFDGSNFAAEGSGTESSAAGAEFVPQLGLAATPTGYFLAQYGSSTLFGAAVKTAKKNAVTPKMSHDGSSWSDL</sequence>
<dbReference type="EMBL" id="QGHD01000019">
    <property type="protein sequence ID" value="PWK95151.1"/>
    <property type="molecule type" value="Genomic_DNA"/>
</dbReference>